<accession>A0AAV1AHP7</accession>
<evidence type="ECO:0000256" key="2">
    <source>
        <dbReference type="SAM" id="SignalP"/>
    </source>
</evidence>
<keyword evidence="2" id="KW-0732">Signal</keyword>
<protein>
    <recommendedName>
        <fullName evidence="3">Copine C-terminal domain-containing protein</fullName>
    </recommendedName>
</protein>
<dbReference type="GO" id="GO:0004842">
    <property type="term" value="F:ubiquitin-protein transferase activity"/>
    <property type="evidence" value="ECO:0007669"/>
    <property type="project" value="TreeGrafter"/>
</dbReference>
<dbReference type="Proteomes" id="UP001157006">
    <property type="component" value="Chromosome 4"/>
</dbReference>
<gene>
    <name evidence="4" type="ORF">VFH_IV138280</name>
</gene>
<feature type="signal peptide" evidence="2">
    <location>
        <begin position="1"/>
        <end position="18"/>
    </location>
</feature>
<evidence type="ECO:0000259" key="3">
    <source>
        <dbReference type="Pfam" id="PF07002"/>
    </source>
</evidence>
<feature type="compositionally biased region" description="Basic and acidic residues" evidence="1">
    <location>
        <begin position="90"/>
        <end position="109"/>
    </location>
</feature>
<dbReference type="InterPro" id="IPR010734">
    <property type="entry name" value="Copine_C"/>
</dbReference>
<keyword evidence="5" id="KW-1185">Reference proteome</keyword>
<feature type="region of interest" description="Disordered" evidence="1">
    <location>
        <begin position="78"/>
        <end position="109"/>
    </location>
</feature>
<dbReference type="PANTHER" id="PTHR45751:SF29">
    <property type="entry name" value="E3 UBIQUITIN-PROTEIN LIGASE RGLG2"/>
    <property type="match status" value="1"/>
</dbReference>
<dbReference type="GO" id="GO:0016567">
    <property type="term" value="P:protein ubiquitination"/>
    <property type="evidence" value="ECO:0007669"/>
    <property type="project" value="TreeGrafter"/>
</dbReference>
<dbReference type="PANTHER" id="PTHR45751">
    <property type="entry name" value="COPINE FAMILY PROTEIN 1"/>
    <property type="match status" value="1"/>
</dbReference>
<evidence type="ECO:0000313" key="5">
    <source>
        <dbReference type="Proteomes" id="UP001157006"/>
    </source>
</evidence>
<dbReference type="AlphaFoldDB" id="A0AAV1AHP7"/>
<feature type="chain" id="PRO_5043415539" description="Copine C-terminal domain-containing protein" evidence="2">
    <location>
        <begin position="19"/>
        <end position="344"/>
    </location>
</feature>
<sequence length="344" mass="38846">MLHLEIIGVGLNFVVILGSPSSTSWTCFEQYNLWRDSSLRPSSPASASSWNSYPDPQLGYGQGGYPYSYDAHQLSYQPYYDTRPPPPQNYDHEPHTSGRVPRQDDKRKLERKYSRIVDSYNSIDEVTEALARVGLESFNLILGIDFTKSNKWTGMHSLNIKSLHHIGNGPNPYEQAISFVGKTLAAFDEDNLIPSFGFGDASTHDQDVFSFYPDEIFCNEFEEVLSRYREIVPNVRLAGPTSFAPVVEMEMTVVEQSGGQYHVLVINCSWPALMEIPSQYFSTIELDLLGSRKASSPQRVSPQHPLTVQRLLPLQNLMGQHLLVLQNLLRPLLVLNEVHLLSLL</sequence>
<evidence type="ECO:0000313" key="4">
    <source>
        <dbReference type="EMBL" id="CAI8609544.1"/>
    </source>
</evidence>
<dbReference type="Pfam" id="PF07002">
    <property type="entry name" value="Copine"/>
    <property type="match status" value="1"/>
</dbReference>
<evidence type="ECO:0000256" key="1">
    <source>
        <dbReference type="SAM" id="MobiDB-lite"/>
    </source>
</evidence>
<feature type="domain" description="Copine C-terminal" evidence="3">
    <location>
        <begin position="162"/>
        <end position="266"/>
    </location>
</feature>
<dbReference type="GO" id="GO:0005634">
    <property type="term" value="C:nucleus"/>
    <property type="evidence" value="ECO:0007669"/>
    <property type="project" value="TreeGrafter"/>
</dbReference>
<reference evidence="4 5" key="1">
    <citation type="submission" date="2023-01" db="EMBL/GenBank/DDBJ databases">
        <authorList>
            <person name="Kreplak J."/>
        </authorList>
    </citation>
    <scope>NUCLEOTIDE SEQUENCE [LARGE SCALE GENOMIC DNA]</scope>
</reference>
<organism evidence="4 5">
    <name type="scientific">Vicia faba</name>
    <name type="common">Broad bean</name>
    <name type="synonym">Faba vulgaris</name>
    <dbReference type="NCBI Taxonomy" id="3906"/>
    <lineage>
        <taxon>Eukaryota</taxon>
        <taxon>Viridiplantae</taxon>
        <taxon>Streptophyta</taxon>
        <taxon>Embryophyta</taxon>
        <taxon>Tracheophyta</taxon>
        <taxon>Spermatophyta</taxon>
        <taxon>Magnoliopsida</taxon>
        <taxon>eudicotyledons</taxon>
        <taxon>Gunneridae</taxon>
        <taxon>Pentapetalae</taxon>
        <taxon>rosids</taxon>
        <taxon>fabids</taxon>
        <taxon>Fabales</taxon>
        <taxon>Fabaceae</taxon>
        <taxon>Papilionoideae</taxon>
        <taxon>50 kb inversion clade</taxon>
        <taxon>NPAAA clade</taxon>
        <taxon>Hologalegina</taxon>
        <taxon>IRL clade</taxon>
        <taxon>Fabeae</taxon>
        <taxon>Vicia</taxon>
    </lineage>
</organism>
<proteinExistence type="predicted"/>
<name>A0AAV1AHP7_VICFA</name>
<dbReference type="InterPro" id="IPR052079">
    <property type="entry name" value="E3_ligase/Copine_domain"/>
</dbReference>
<dbReference type="EMBL" id="OX451739">
    <property type="protein sequence ID" value="CAI8609544.1"/>
    <property type="molecule type" value="Genomic_DNA"/>
</dbReference>